<feature type="domain" description="DUF4440" evidence="2">
    <location>
        <begin position="40"/>
        <end position="141"/>
    </location>
</feature>
<dbReference type="Proteomes" id="UP001597344">
    <property type="component" value="Unassembled WGS sequence"/>
</dbReference>
<gene>
    <name evidence="3" type="ORF">ACFSJT_18640</name>
</gene>
<evidence type="ECO:0000256" key="1">
    <source>
        <dbReference type="SAM" id="SignalP"/>
    </source>
</evidence>
<evidence type="ECO:0000313" key="3">
    <source>
        <dbReference type="EMBL" id="MFD2188826.1"/>
    </source>
</evidence>
<accession>A0ABW5B3U4</accession>
<dbReference type="SUPFAM" id="SSF54427">
    <property type="entry name" value="NTF2-like"/>
    <property type="match status" value="1"/>
</dbReference>
<protein>
    <submittedName>
        <fullName evidence="3">YybH family protein</fullName>
    </submittedName>
</protein>
<feature type="signal peptide" evidence="1">
    <location>
        <begin position="1"/>
        <end position="19"/>
    </location>
</feature>
<reference evidence="4" key="1">
    <citation type="journal article" date="2019" name="Int. J. Syst. Evol. Microbiol.">
        <title>The Global Catalogue of Microorganisms (GCM) 10K type strain sequencing project: providing services to taxonomists for standard genome sequencing and annotation.</title>
        <authorList>
            <consortium name="The Broad Institute Genomics Platform"/>
            <consortium name="The Broad Institute Genome Sequencing Center for Infectious Disease"/>
            <person name="Wu L."/>
            <person name="Ma J."/>
        </authorList>
    </citation>
    <scope>NUCLEOTIDE SEQUENCE [LARGE SCALE GENOMIC DNA]</scope>
    <source>
        <strain evidence="4">DT92</strain>
    </source>
</reference>
<proteinExistence type="predicted"/>
<dbReference type="EMBL" id="JBHUHY010000032">
    <property type="protein sequence ID" value="MFD2188826.1"/>
    <property type="molecule type" value="Genomic_DNA"/>
</dbReference>
<keyword evidence="4" id="KW-1185">Reference proteome</keyword>
<feature type="chain" id="PRO_5045340112" evidence="1">
    <location>
        <begin position="20"/>
        <end position="150"/>
    </location>
</feature>
<dbReference type="Pfam" id="PF14534">
    <property type="entry name" value="DUF4440"/>
    <property type="match status" value="1"/>
</dbReference>
<dbReference type="RefSeq" id="WP_378321852.1">
    <property type="nucleotide sequence ID" value="NZ_JBHUHY010000032.1"/>
</dbReference>
<dbReference type="InterPro" id="IPR027843">
    <property type="entry name" value="DUF4440"/>
</dbReference>
<dbReference type="InterPro" id="IPR032710">
    <property type="entry name" value="NTF2-like_dom_sf"/>
</dbReference>
<evidence type="ECO:0000259" key="2">
    <source>
        <dbReference type="Pfam" id="PF14534"/>
    </source>
</evidence>
<organism evidence="3 4">
    <name type="scientific">Aquimarina celericrescens</name>
    <dbReference type="NCBI Taxonomy" id="1964542"/>
    <lineage>
        <taxon>Bacteria</taxon>
        <taxon>Pseudomonadati</taxon>
        <taxon>Bacteroidota</taxon>
        <taxon>Flavobacteriia</taxon>
        <taxon>Flavobacteriales</taxon>
        <taxon>Flavobacteriaceae</taxon>
        <taxon>Aquimarina</taxon>
    </lineage>
</organism>
<keyword evidence="1" id="KW-0732">Signal</keyword>
<sequence>MRTLVIMILMLLTSYFGSAQTYIGDKEEINKILKNLESFSNYVMNSEYDLIGNSYTKDAKIFPNNTKIIEGKTAIVEYWTLPEGVRTVHHKIMPDEIQIVEDTAYDYGYYEGATLKANGKKTTWKGKYVIVWKKQADTWKIYLDIWNSVK</sequence>
<comment type="caution">
    <text evidence="3">The sequence shown here is derived from an EMBL/GenBank/DDBJ whole genome shotgun (WGS) entry which is preliminary data.</text>
</comment>
<evidence type="ECO:0000313" key="4">
    <source>
        <dbReference type="Proteomes" id="UP001597344"/>
    </source>
</evidence>
<name>A0ABW5B3U4_9FLAO</name>
<dbReference type="Gene3D" id="3.10.450.50">
    <property type="match status" value="1"/>
</dbReference>